<comment type="function">
    <text evidence="3 4">Together with the chaperonin GroEL, plays an essential role in assisting protein folding. The GroEL-GroES system forms a nano-cage that allows encapsulation of the non-native substrate proteins and provides a physical environment optimized to promote and accelerate protein folding. GroES binds to the apical surface of the GroEL ring, thereby capping the opening of the GroEL channel.</text>
</comment>
<dbReference type="Pfam" id="PF00166">
    <property type="entry name" value="Cpn10"/>
    <property type="match status" value="1"/>
</dbReference>
<evidence type="ECO:0000256" key="2">
    <source>
        <dbReference type="ARBA" id="ARBA00023186"/>
    </source>
</evidence>
<evidence type="ECO:0000313" key="5">
    <source>
        <dbReference type="EMBL" id="MDD7966592.1"/>
    </source>
</evidence>
<dbReference type="RefSeq" id="WP_274201130.1">
    <property type="nucleotide sequence ID" value="NZ_JAQZAO010000006.1"/>
</dbReference>
<evidence type="ECO:0000256" key="3">
    <source>
        <dbReference type="HAMAP-Rule" id="MF_00580"/>
    </source>
</evidence>
<dbReference type="NCBIfam" id="NF001534">
    <property type="entry name" value="PRK00364.2-5"/>
    <property type="match status" value="1"/>
</dbReference>
<evidence type="ECO:0000256" key="4">
    <source>
        <dbReference type="RuleBase" id="RU000535"/>
    </source>
</evidence>
<dbReference type="InterPro" id="IPR018369">
    <property type="entry name" value="Chaprnonin_Cpn10_CS"/>
</dbReference>
<keyword evidence="3" id="KW-0963">Cytoplasm</keyword>
<dbReference type="PROSITE" id="PS00681">
    <property type="entry name" value="CHAPERONINS_CPN10"/>
    <property type="match status" value="1"/>
</dbReference>
<gene>
    <name evidence="3 5" type="primary">groES</name>
    <name evidence="3" type="synonym">groS</name>
    <name evidence="5" type="ORF">PGB27_14750</name>
</gene>
<keyword evidence="2 3" id="KW-0143">Chaperone</keyword>
<dbReference type="SMART" id="SM00883">
    <property type="entry name" value="Cpn10"/>
    <property type="match status" value="1"/>
</dbReference>
<dbReference type="EMBL" id="JAQZAO010000006">
    <property type="protein sequence ID" value="MDD7966592.1"/>
    <property type="molecule type" value="Genomic_DNA"/>
</dbReference>
<accession>A0ABT5SUR2</accession>
<dbReference type="CDD" id="cd00320">
    <property type="entry name" value="cpn10"/>
    <property type="match status" value="1"/>
</dbReference>
<dbReference type="InterPro" id="IPR011032">
    <property type="entry name" value="GroES-like_sf"/>
</dbReference>
<dbReference type="InterPro" id="IPR037124">
    <property type="entry name" value="Chaperonin_GroES_sf"/>
</dbReference>
<proteinExistence type="inferred from homology"/>
<keyword evidence="6" id="KW-1185">Reference proteome</keyword>
<name>A0ABT5SUR2_9PSEU</name>
<comment type="caution">
    <text evidence="5">The sequence shown here is derived from an EMBL/GenBank/DDBJ whole genome shotgun (WGS) entry which is preliminary data.</text>
</comment>
<dbReference type="NCBIfam" id="NF001530">
    <property type="entry name" value="PRK00364.1-6"/>
    <property type="match status" value="1"/>
</dbReference>
<dbReference type="NCBIfam" id="NF001533">
    <property type="entry name" value="PRK00364.2-4"/>
    <property type="match status" value="1"/>
</dbReference>
<dbReference type="InterPro" id="IPR020818">
    <property type="entry name" value="Chaperonin_GroES"/>
</dbReference>
<organism evidence="5 6">
    <name type="scientific">Actinomycetospora lemnae</name>
    <dbReference type="NCBI Taxonomy" id="3019891"/>
    <lineage>
        <taxon>Bacteria</taxon>
        <taxon>Bacillati</taxon>
        <taxon>Actinomycetota</taxon>
        <taxon>Actinomycetes</taxon>
        <taxon>Pseudonocardiales</taxon>
        <taxon>Pseudonocardiaceae</taxon>
        <taxon>Actinomycetospora</taxon>
    </lineage>
</organism>
<dbReference type="PANTHER" id="PTHR10772:SF58">
    <property type="entry name" value="CO-CHAPERONIN GROES"/>
    <property type="match status" value="1"/>
</dbReference>
<dbReference type="PANTHER" id="PTHR10772">
    <property type="entry name" value="10 KDA HEAT SHOCK PROTEIN"/>
    <property type="match status" value="1"/>
</dbReference>
<comment type="subunit">
    <text evidence="3">Heptamer of 7 subunits arranged in a ring. Interacts with the chaperonin GroEL.</text>
</comment>
<dbReference type="NCBIfam" id="NF001527">
    <property type="entry name" value="PRK00364.1-2"/>
    <property type="match status" value="1"/>
</dbReference>
<dbReference type="NCBIfam" id="NF001531">
    <property type="entry name" value="PRK00364.2-2"/>
    <property type="match status" value="1"/>
</dbReference>
<dbReference type="PRINTS" id="PR00297">
    <property type="entry name" value="CHAPERONIN10"/>
</dbReference>
<dbReference type="SUPFAM" id="SSF50129">
    <property type="entry name" value="GroES-like"/>
    <property type="match status" value="1"/>
</dbReference>
<evidence type="ECO:0000256" key="1">
    <source>
        <dbReference type="ARBA" id="ARBA00006975"/>
    </source>
</evidence>
<protein>
    <recommendedName>
        <fullName evidence="3">Co-chaperonin GroES</fullName>
    </recommendedName>
    <alternativeName>
        <fullName evidence="3">10 kDa chaperonin</fullName>
    </alternativeName>
    <alternativeName>
        <fullName evidence="3">Chaperonin-10</fullName>
        <shortName evidence="3">Cpn10</shortName>
    </alternativeName>
</protein>
<reference evidence="5 6" key="1">
    <citation type="submission" date="2023-02" db="EMBL/GenBank/DDBJ databases">
        <title>Genome sequencing required for Actinomycetospora new species description.</title>
        <authorList>
            <person name="Saimee Y."/>
            <person name="Duangmal K."/>
        </authorList>
    </citation>
    <scope>NUCLEOTIDE SEQUENCE [LARGE SCALE GENOMIC DNA]</scope>
    <source>
        <strain evidence="5 6">DW7H6</strain>
    </source>
</reference>
<sequence>MAEEAIPTPGQVEVTAVASVNIKPLEDKLVVQASEAETTTASGIVIPDTAKEKPQEGKVLAVGPGRVDDNGNRIPLDVAVGDVVIFSKYGGTEVKYNGEDYLILSSRDVLAVVN</sequence>
<comment type="similarity">
    <text evidence="1 3 4">Belongs to the GroES chaperonin family.</text>
</comment>
<dbReference type="HAMAP" id="MF_00580">
    <property type="entry name" value="CH10"/>
    <property type="match status" value="1"/>
</dbReference>
<evidence type="ECO:0000313" key="6">
    <source>
        <dbReference type="Proteomes" id="UP001300763"/>
    </source>
</evidence>
<dbReference type="Proteomes" id="UP001300763">
    <property type="component" value="Unassembled WGS sequence"/>
</dbReference>
<comment type="subcellular location">
    <subcellularLocation>
        <location evidence="3">Cytoplasm</location>
    </subcellularLocation>
</comment>
<dbReference type="Gene3D" id="2.30.33.40">
    <property type="entry name" value="GroES chaperonin"/>
    <property type="match status" value="1"/>
</dbReference>